<name>A0ABN8IDY2_9NEOP</name>
<evidence type="ECO:0000313" key="2">
    <source>
        <dbReference type="Proteomes" id="UP000837857"/>
    </source>
</evidence>
<sequence>MCLLHQNNRVWFGEMALAVNTYIKLALCVTLLLGVECRVIKIEEDGGGSSDFTAKILIKYEKRDILPKLRHKEHMRPEIVYSLEHKNMNTKTDDPPETNDYDDIDSFKSVMPKSSLPDNLFEENSEQNEARSMGWSHYNPALEPIPDFTPRVGINYGYCPQGHIRLGNDCFPNSN</sequence>
<evidence type="ECO:0000313" key="1">
    <source>
        <dbReference type="EMBL" id="CAH2052477.1"/>
    </source>
</evidence>
<proteinExistence type="predicted"/>
<organism evidence="1 2">
    <name type="scientific">Iphiclides podalirius</name>
    <name type="common">scarce swallowtail</name>
    <dbReference type="NCBI Taxonomy" id="110791"/>
    <lineage>
        <taxon>Eukaryota</taxon>
        <taxon>Metazoa</taxon>
        <taxon>Ecdysozoa</taxon>
        <taxon>Arthropoda</taxon>
        <taxon>Hexapoda</taxon>
        <taxon>Insecta</taxon>
        <taxon>Pterygota</taxon>
        <taxon>Neoptera</taxon>
        <taxon>Endopterygota</taxon>
        <taxon>Lepidoptera</taxon>
        <taxon>Glossata</taxon>
        <taxon>Ditrysia</taxon>
        <taxon>Papilionoidea</taxon>
        <taxon>Papilionidae</taxon>
        <taxon>Papilioninae</taxon>
        <taxon>Iphiclides</taxon>
    </lineage>
</organism>
<feature type="non-terminal residue" evidence="1">
    <location>
        <position position="175"/>
    </location>
</feature>
<dbReference type="EMBL" id="OW152832">
    <property type="protein sequence ID" value="CAH2052477.1"/>
    <property type="molecule type" value="Genomic_DNA"/>
</dbReference>
<dbReference type="Proteomes" id="UP000837857">
    <property type="component" value="Chromosome 20"/>
</dbReference>
<protein>
    <submittedName>
        <fullName evidence="1">Uncharacterized protein</fullName>
    </submittedName>
</protein>
<reference evidence="1" key="1">
    <citation type="submission" date="2022-03" db="EMBL/GenBank/DDBJ databases">
        <authorList>
            <person name="Martin H S."/>
        </authorList>
    </citation>
    <scope>NUCLEOTIDE SEQUENCE</scope>
</reference>
<keyword evidence="2" id="KW-1185">Reference proteome</keyword>
<gene>
    <name evidence="1" type="ORF">IPOD504_LOCUS8241</name>
</gene>
<accession>A0ABN8IDY2</accession>